<evidence type="ECO:0008006" key="3">
    <source>
        <dbReference type="Google" id="ProtNLM"/>
    </source>
</evidence>
<dbReference type="GO" id="GO:0006355">
    <property type="term" value="P:regulation of DNA-templated transcription"/>
    <property type="evidence" value="ECO:0007669"/>
    <property type="project" value="InterPro"/>
</dbReference>
<dbReference type="PANTHER" id="PTHR47282:SF1">
    <property type="entry name" value="PGC-1 AND ERR-INDUCED REGULATOR IN MUSCLE PROTEIN 1"/>
    <property type="match status" value="1"/>
</dbReference>
<evidence type="ECO:0000313" key="1">
    <source>
        <dbReference type="EMBL" id="KAG8569133.1"/>
    </source>
</evidence>
<sequence length="732" mass="82412">MDNFEYSIQINDRDWEEFYSTAEECGLMQVSLATEELWLSDSEQEDTTKCTLSNKSKLIRISLCPPPKEECPTLMPSEPRPSQFVQTSNRWLDPNEDILSGSEDEEEFGSVSRFLCQKEQMHQKKESEVRIDIPLSVDHSVINPNKEHLRINLAGEGLVEYMRTLNHDRHDTYQEDSQQHMDKTSMERINETQVDLGLPVIEPTGPVQLDDNPSHNDNSTDHNNLPYCAHMTESSSSVIDHVQDINIPDVHRNEDETISNMLPSTHEATLPECLSKDNDLHMEDQMFDGQKSLEEPISSKLNGLVYYTMEYDTPDNSCEVVTEISVNSSAVEQNVPTSTMKELHIFPSDSINYEVMATSNTHDPADHSTITHSLLPDNTTVRAWRNVFPPAETMNTVLTLPEMYDFFFDDVSDTVFLEAESNMASQDGTEYTKQMQDVPTSTIEELSESPNYEVTPTANTHNSVDHTPSAHSQVPVHTTIRAWRNPTPLSQPSSSSYMKAHLTLPEMYDFFFDDVSNTVFDKTESNMESKEGIVYTPEMYEYFFLEDEEQKKAKSQDSNTSQESSTDLALASSSSVIASWPEACEFFFADGPQFGNREGIIVRVPSSQAQSAADFIQSLVPEGLKGYTVRRARHQRGLTGSVIPQDPHSTSEESNVSISGSIAPCLSPSRRNACLVFLAFASWAVKSSDLQSSEGWKTALLANIGAVSAIQYLRRRSRRTWRESPPESGDET</sequence>
<reference evidence="1" key="1">
    <citation type="thesis" date="2020" institute="ProQuest LLC" country="789 East Eisenhower Parkway, Ann Arbor, MI, USA">
        <title>Comparative Genomics and Chromosome Evolution.</title>
        <authorList>
            <person name="Mudd A.B."/>
        </authorList>
    </citation>
    <scope>NUCLEOTIDE SEQUENCE</scope>
    <source>
        <strain evidence="1">237g6f4</strain>
        <tissue evidence="1">Blood</tissue>
    </source>
</reference>
<dbReference type="GO" id="GO:0014850">
    <property type="term" value="P:response to muscle activity"/>
    <property type="evidence" value="ECO:0007669"/>
    <property type="project" value="TreeGrafter"/>
</dbReference>
<dbReference type="GO" id="GO:0005737">
    <property type="term" value="C:cytoplasm"/>
    <property type="evidence" value="ECO:0007669"/>
    <property type="project" value="TreeGrafter"/>
</dbReference>
<organism evidence="1 2">
    <name type="scientific">Engystomops pustulosus</name>
    <name type="common">Tungara frog</name>
    <name type="synonym">Physalaemus pustulosus</name>
    <dbReference type="NCBI Taxonomy" id="76066"/>
    <lineage>
        <taxon>Eukaryota</taxon>
        <taxon>Metazoa</taxon>
        <taxon>Chordata</taxon>
        <taxon>Craniata</taxon>
        <taxon>Vertebrata</taxon>
        <taxon>Euteleostomi</taxon>
        <taxon>Amphibia</taxon>
        <taxon>Batrachia</taxon>
        <taxon>Anura</taxon>
        <taxon>Neobatrachia</taxon>
        <taxon>Hyloidea</taxon>
        <taxon>Leptodactylidae</taxon>
        <taxon>Leiuperinae</taxon>
        <taxon>Engystomops</taxon>
    </lineage>
</organism>
<comment type="caution">
    <text evidence="1">The sequence shown here is derived from an EMBL/GenBank/DDBJ whole genome shotgun (WGS) entry which is preliminary data.</text>
</comment>
<name>A0AAV7B991_ENGPU</name>
<accession>A0AAV7B991</accession>
<proteinExistence type="predicted"/>
<gene>
    <name evidence="1" type="ORF">GDO81_014271</name>
</gene>
<dbReference type="PANTHER" id="PTHR47282">
    <property type="entry name" value="PGC-1 AND ERR-INDUCED REGULATOR IN MUSCLE PROTEIN 1"/>
    <property type="match status" value="1"/>
</dbReference>
<dbReference type="GO" id="GO:0005634">
    <property type="term" value="C:nucleus"/>
    <property type="evidence" value="ECO:0007669"/>
    <property type="project" value="TreeGrafter"/>
</dbReference>
<dbReference type="EMBL" id="WNYA01000006">
    <property type="protein sequence ID" value="KAG8569133.1"/>
    <property type="molecule type" value="Genomic_DNA"/>
</dbReference>
<dbReference type="Proteomes" id="UP000824782">
    <property type="component" value="Unassembled WGS sequence"/>
</dbReference>
<dbReference type="InterPro" id="IPR043442">
    <property type="entry name" value="Perm1"/>
</dbReference>
<keyword evidence="2" id="KW-1185">Reference proteome</keyword>
<protein>
    <recommendedName>
        <fullName evidence="3">PGC-1 and ERR-induced regulator in muscle protein 1</fullName>
    </recommendedName>
</protein>
<dbReference type="AlphaFoldDB" id="A0AAV7B991"/>
<evidence type="ECO:0000313" key="2">
    <source>
        <dbReference type="Proteomes" id="UP000824782"/>
    </source>
</evidence>